<dbReference type="SUPFAM" id="SSF53850">
    <property type="entry name" value="Periplasmic binding protein-like II"/>
    <property type="match status" value="1"/>
</dbReference>
<dbReference type="EMBL" id="JACCKB010000068">
    <property type="protein sequence ID" value="NYZ69226.1"/>
    <property type="molecule type" value="Genomic_DNA"/>
</dbReference>
<name>A0A853IN31_9GAMM</name>
<gene>
    <name evidence="2" type="ORF">H0A36_24720</name>
</gene>
<evidence type="ECO:0000256" key="1">
    <source>
        <dbReference type="ARBA" id="ARBA00010333"/>
    </source>
</evidence>
<accession>A0A853IN31</accession>
<dbReference type="PANTHER" id="PTHR35936">
    <property type="entry name" value="MEMBRANE-BOUND LYTIC MUREIN TRANSGLYCOSYLASE F"/>
    <property type="match status" value="1"/>
</dbReference>
<protein>
    <submittedName>
        <fullName evidence="2">Transporter substrate-binding domain-containing protein</fullName>
    </submittedName>
</protein>
<dbReference type="AlphaFoldDB" id="A0A853IN31"/>
<dbReference type="Gene3D" id="3.40.190.10">
    <property type="entry name" value="Periplasmic binding protein-like II"/>
    <property type="match status" value="2"/>
</dbReference>
<comment type="similarity">
    <text evidence="1">Belongs to the bacterial solute-binding protein 3 family.</text>
</comment>
<evidence type="ECO:0000313" key="3">
    <source>
        <dbReference type="Proteomes" id="UP000569732"/>
    </source>
</evidence>
<keyword evidence="3" id="KW-1185">Reference proteome</keyword>
<reference evidence="2 3" key="1">
    <citation type="submission" date="2020-07" db="EMBL/GenBank/DDBJ databases">
        <title>Endozoicomonas sp. nov., isolated from sediment.</title>
        <authorList>
            <person name="Gu T."/>
        </authorList>
    </citation>
    <scope>NUCLEOTIDE SEQUENCE [LARGE SCALE GENOMIC DNA]</scope>
    <source>
        <strain evidence="2 3">SM1973</strain>
    </source>
</reference>
<organism evidence="2 3">
    <name type="scientific">Spartinivicinus marinus</name>
    <dbReference type="NCBI Taxonomy" id="2994442"/>
    <lineage>
        <taxon>Bacteria</taxon>
        <taxon>Pseudomonadati</taxon>
        <taxon>Pseudomonadota</taxon>
        <taxon>Gammaproteobacteria</taxon>
        <taxon>Oceanospirillales</taxon>
        <taxon>Zooshikellaceae</taxon>
        <taxon>Spartinivicinus</taxon>
    </lineage>
</organism>
<comment type="caution">
    <text evidence="2">The sequence shown here is derived from an EMBL/GenBank/DDBJ whole genome shotgun (WGS) entry which is preliminary data.</text>
</comment>
<dbReference type="PANTHER" id="PTHR35936:SF25">
    <property type="entry name" value="ABC TRANSPORTER SUBSTRATE-BINDING PROTEIN"/>
    <property type="match status" value="1"/>
</dbReference>
<proteinExistence type="inferred from homology"/>
<dbReference type="Proteomes" id="UP000569732">
    <property type="component" value="Unassembled WGS sequence"/>
</dbReference>
<dbReference type="RefSeq" id="WP_180571223.1">
    <property type="nucleotide sequence ID" value="NZ_JACCKB010000068.1"/>
</dbReference>
<evidence type="ECO:0000313" key="2">
    <source>
        <dbReference type="EMBL" id="NYZ69226.1"/>
    </source>
</evidence>
<sequence length="258" mass="29360">MKQFIRTPSYVTTALLVVALVCPLHAKTLNVTSGDWRPYIFEHQGTIGFEGTKGLAVDVVEAIFDLMNVSRQYTTYPFTRQQEFLIAGKVDALVGIYRAGLKGPQYPQESLIDTQMCFYSTPDLQWTFSDTNSLSKVRVAVVNGYTYFDADAYLYNSKNSSKVTLISGEETEVVKRRLLLLGANRIDTFPEDIRVLNYHLKKNPVTGKFTGCFQKTGLDIAFSPLLDKKFVEQFNQHLTQFKQTPTYSKIIQQYLKQN</sequence>